<keyword evidence="4" id="KW-1185">Reference proteome</keyword>
<evidence type="ECO:0000256" key="2">
    <source>
        <dbReference type="SAM" id="Coils"/>
    </source>
</evidence>
<evidence type="ECO:0000313" key="4">
    <source>
        <dbReference type="Proteomes" id="UP001466331"/>
    </source>
</evidence>
<dbReference type="Pfam" id="PF04012">
    <property type="entry name" value="PspA_IM30"/>
    <property type="match status" value="1"/>
</dbReference>
<accession>A0ABU9U9U5</accession>
<feature type="coiled-coil region" evidence="2">
    <location>
        <begin position="47"/>
        <end position="195"/>
    </location>
</feature>
<comment type="similarity">
    <text evidence="1">Belongs to the PspA/Vipp/IM30 family.</text>
</comment>
<dbReference type="PANTHER" id="PTHR31088:SF6">
    <property type="entry name" value="PHAGE SHOCK PROTEIN A"/>
    <property type="match status" value="1"/>
</dbReference>
<dbReference type="RefSeq" id="WP_420068686.1">
    <property type="nucleotide sequence ID" value="NZ_JBCHKQ010000001.1"/>
</dbReference>
<proteinExistence type="inferred from homology"/>
<name>A0ABU9U9U5_9SPIR</name>
<gene>
    <name evidence="3" type="ORF">WKV44_01640</name>
</gene>
<comment type="caution">
    <text evidence="3">The sequence shown here is derived from an EMBL/GenBank/DDBJ whole genome shotgun (WGS) entry which is preliminary data.</text>
</comment>
<dbReference type="PANTHER" id="PTHR31088">
    <property type="entry name" value="MEMBRANE-ASSOCIATED PROTEIN VIPP1, CHLOROPLASTIC"/>
    <property type="match status" value="1"/>
</dbReference>
<dbReference type="InterPro" id="IPR007157">
    <property type="entry name" value="PspA_VIPP1"/>
</dbReference>
<reference evidence="3 4" key="1">
    <citation type="submission" date="2024-03" db="EMBL/GenBank/DDBJ databases">
        <title>Ignisphaera cupida sp. nov., a hyperthermophilic hydrolytic archaeon from a hot spring of Kamchatka, and proposal of Ignisphaeraceae fam. nov.</title>
        <authorList>
            <person name="Podosokorskaya O.A."/>
            <person name="Elcheninov A.G."/>
            <person name="Maltseva A.I."/>
            <person name="Zayulina K.S."/>
            <person name="Novikov A."/>
            <person name="Merkel A.Y."/>
        </authorList>
    </citation>
    <scope>NUCLEOTIDE SEQUENCE [LARGE SCALE GENOMIC DNA]</scope>
    <source>
        <strain evidence="3 4">38H-sp</strain>
    </source>
</reference>
<keyword evidence="2" id="KW-0175">Coiled coil</keyword>
<dbReference type="Proteomes" id="UP001466331">
    <property type="component" value="Unassembled WGS sequence"/>
</dbReference>
<organism evidence="3 4">
    <name type="scientific">Rarispira pelagica</name>
    <dbReference type="NCBI Taxonomy" id="3141764"/>
    <lineage>
        <taxon>Bacteria</taxon>
        <taxon>Pseudomonadati</taxon>
        <taxon>Spirochaetota</taxon>
        <taxon>Spirochaetia</taxon>
        <taxon>Winmispirales</taxon>
        <taxon>Winmispiraceae</taxon>
        <taxon>Rarispira</taxon>
    </lineage>
</organism>
<sequence>MGLFGRFIRAVKAQFSSLVKKMEDPEKLLDQLILDMNKQLIEAKKSVAHALADQKRLEKRVEECRAEVHSWEEKAVIALKAGREDLAKEALLKKADAEEELKAFEENYKKQHETVEKLKKSLRELQEKIESARRKRNILIARAKRVQTQKKLQETIKGISDTSAFLAFDELEKRVEEMESEAEAMEELEVDSRAKSLEEEIAKLEKPEDKADILLQDLKKKLSLPENDKE</sequence>
<dbReference type="EMBL" id="JBCHKQ010000001">
    <property type="protein sequence ID" value="MEM5947236.1"/>
    <property type="molecule type" value="Genomic_DNA"/>
</dbReference>
<evidence type="ECO:0000313" key="3">
    <source>
        <dbReference type="EMBL" id="MEM5947236.1"/>
    </source>
</evidence>
<protein>
    <submittedName>
        <fullName evidence="3">PspA/IM30 family protein</fullName>
    </submittedName>
</protein>
<evidence type="ECO:0000256" key="1">
    <source>
        <dbReference type="ARBA" id="ARBA00043985"/>
    </source>
</evidence>